<feature type="compositionally biased region" description="Basic residues" evidence="4">
    <location>
        <begin position="252"/>
        <end position="264"/>
    </location>
</feature>
<dbReference type="GO" id="GO:0004867">
    <property type="term" value="F:serine-type endopeptidase inhibitor activity"/>
    <property type="evidence" value="ECO:0007669"/>
    <property type="project" value="UniProtKB-KW"/>
</dbReference>
<reference evidence="6" key="1">
    <citation type="submission" date="2022-02" db="EMBL/GenBank/DDBJ databases">
        <authorList>
            <person name="King R."/>
        </authorList>
    </citation>
    <scope>NUCLEOTIDE SEQUENCE</scope>
</reference>
<dbReference type="InterPro" id="IPR036186">
    <property type="entry name" value="Serpin_sf"/>
</dbReference>
<proteinExistence type="inferred from homology"/>
<dbReference type="Gene3D" id="2.10.25.10">
    <property type="entry name" value="Laminin"/>
    <property type="match status" value="3"/>
</dbReference>
<comment type="similarity">
    <text evidence="1">Belongs to the serpin family.</text>
</comment>
<evidence type="ECO:0000256" key="4">
    <source>
        <dbReference type="SAM" id="MobiDB-lite"/>
    </source>
</evidence>
<protein>
    <recommendedName>
        <fullName evidence="5">Serpin domain-containing protein</fullName>
    </recommendedName>
</protein>
<feature type="compositionally biased region" description="Low complexity" evidence="4">
    <location>
        <begin position="409"/>
        <end position="437"/>
    </location>
</feature>
<feature type="compositionally biased region" description="Low complexity" evidence="4">
    <location>
        <begin position="491"/>
        <end position="510"/>
    </location>
</feature>
<keyword evidence="3" id="KW-0722">Serine protease inhibitor</keyword>
<dbReference type="SUPFAM" id="SSF57567">
    <property type="entry name" value="Serine protease inhibitors"/>
    <property type="match status" value="1"/>
</dbReference>
<dbReference type="Pfam" id="PF00079">
    <property type="entry name" value="Serpin"/>
    <property type="match status" value="2"/>
</dbReference>
<dbReference type="InterPro" id="IPR023795">
    <property type="entry name" value="Serpin_CS"/>
</dbReference>
<dbReference type="Gene3D" id="2.30.39.10">
    <property type="entry name" value="Alpha-1-antitrypsin, domain 1"/>
    <property type="match status" value="1"/>
</dbReference>
<accession>A0A9P0N909</accession>
<organism evidence="6 7">
    <name type="scientific">Spodoptera littoralis</name>
    <name type="common">Egyptian cotton leafworm</name>
    <dbReference type="NCBI Taxonomy" id="7109"/>
    <lineage>
        <taxon>Eukaryota</taxon>
        <taxon>Metazoa</taxon>
        <taxon>Ecdysozoa</taxon>
        <taxon>Arthropoda</taxon>
        <taxon>Hexapoda</taxon>
        <taxon>Insecta</taxon>
        <taxon>Pterygota</taxon>
        <taxon>Neoptera</taxon>
        <taxon>Endopterygota</taxon>
        <taxon>Lepidoptera</taxon>
        <taxon>Glossata</taxon>
        <taxon>Ditrysia</taxon>
        <taxon>Noctuoidea</taxon>
        <taxon>Noctuidae</taxon>
        <taxon>Amphipyrinae</taxon>
        <taxon>Spodoptera</taxon>
    </lineage>
</organism>
<dbReference type="AlphaFoldDB" id="A0A9P0N909"/>
<feature type="compositionally biased region" description="Polar residues" evidence="4">
    <location>
        <begin position="438"/>
        <end position="447"/>
    </location>
</feature>
<feature type="compositionally biased region" description="Low complexity" evidence="4">
    <location>
        <begin position="309"/>
        <end position="321"/>
    </location>
</feature>
<feature type="compositionally biased region" description="Low complexity" evidence="4">
    <location>
        <begin position="211"/>
        <end position="245"/>
    </location>
</feature>
<dbReference type="InterPro" id="IPR036084">
    <property type="entry name" value="Ser_inhib-like_sf"/>
</dbReference>
<feature type="region of interest" description="Disordered" evidence="4">
    <location>
        <begin position="161"/>
        <end position="511"/>
    </location>
</feature>
<dbReference type="CDD" id="cd19941">
    <property type="entry name" value="TIL"/>
    <property type="match status" value="2"/>
</dbReference>
<dbReference type="InterPro" id="IPR000215">
    <property type="entry name" value="Serpin_fam"/>
</dbReference>
<dbReference type="PANTHER" id="PTHR11461">
    <property type="entry name" value="SERINE PROTEASE INHIBITOR, SERPIN"/>
    <property type="match status" value="1"/>
</dbReference>
<keyword evidence="2" id="KW-0646">Protease inhibitor</keyword>
<dbReference type="InterPro" id="IPR023796">
    <property type="entry name" value="Serpin_dom"/>
</dbReference>
<sequence length="859" mass="93172">MGENGSAAAGAAAAAAASSTTIIKTEHHVRKCAVNERYSKCPEKLCQPQVCEEVGIPQCSNHFDKTGPCPGPPACICVEGFVRNDEGVCMPAKECPSCGNDKNATAGCGVNCGRRCSNYMLSNVICADVCYSNNCDCKEDYVFDDYLGFCVLPQDCSNKNAPEPEGTDGTPGNEDGNESTDPCDDCSENNCDNTNENTDDIEETDCNGMDGETTTESEMNSSSTTESNEGSDSTTEGSGMTTEGSVMSYTTRRPRTTTKRRSRTTTKSIGGSEMTTEGSAIRSTTRRPRTTTKRRSRTTTESDGGSDMTTKGSGISSTTGKNKIKTESNMTTEDSGNGSTTEETETNMTTEESENGSTTEDSENGTTTEDSENGTTTEEMDTGMTTEESETGSTTEETEGDMTTKDSESGLTTEEMETGMTTEGSGNEGTTEQSSGSQRTTTKAPISTTRRTRKPRTTTKRARTTTKRRTTSSAPETTMKSTTRRPRRTTTKSASETTTMMTTTEASTTKGPKDCKGRNEWYFDCAPSCPQRTCEDYLNGVRCQASDRTSGCKPECRCMIGFYKDAEGNCVSTLQCRQSSSNSMTSTTTTSTTAEPTCEEEAIPLFAVGSLRYTLRILYEISLSNPGNSVMVGGASVLYLMGELALYSKGRAKTELLNVFNLQETEQISCAFPRISAALTAQYPDIEFSLFCKIYADNDCAMTDDFIQNTEKIFAIAPQNLDFSASDAARTISDEVEIMTNGNFENYLKTRTISTLDHLVMVDAEGFQAGVTRIFSNTSLGLENVASCEMPYVSEILQKITFHVDEYGMGETRDVEFAPIATTPAPRRQQTYRFKADHPFVYSLFHKEVMLQAGIFAGN</sequence>
<feature type="compositionally biased region" description="Basic residues" evidence="4">
    <location>
        <begin position="284"/>
        <end position="297"/>
    </location>
</feature>
<keyword evidence="7" id="KW-1185">Reference proteome</keyword>
<feature type="compositionally biased region" description="Acidic residues" evidence="4">
    <location>
        <begin position="175"/>
        <end position="187"/>
    </location>
</feature>
<evidence type="ECO:0000313" key="6">
    <source>
        <dbReference type="EMBL" id="CAH1644196.1"/>
    </source>
</evidence>
<name>A0A9P0N909_SPOLI</name>
<dbReference type="SUPFAM" id="SSF56574">
    <property type="entry name" value="Serpins"/>
    <property type="match status" value="1"/>
</dbReference>
<dbReference type="Gene3D" id="3.30.497.10">
    <property type="entry name" value="Antithrombin, subunit I, domain 2"/>
    <property type="match status" value="2"/>
</dbReference>
<dbReference type="InterPro" id="IPR042185">
    <property type="entry name" value="Serpin_sf_2"/>
</dbReference>
<dbReference type="InterPro" id="IPR042178">
    <property type="entry name" value="Serpin_sf_1"/>
</dbReference>
<feature type="domain" description="Serpin" evidence="5">
    <location>
        <begin position="769"/>
        <end position="848"/>
    </location>
</feature>
<dbReference type="GO" id="GO:0005615">
    <property type="term" value="C:extracellular space"/>
    <property type="evidence" value="ECO:0007669"/>
    <property type="project" value="InterPro"/>
</dbReference>
<feature type="compositionally biased region" description="Low complexity" evidence="4">
    <location>
        <begin position="331"/>
        <end position="395"/>
    </location>
</feature>
<evidence type="ECO:0000259" key="5">
    <source>
        <dbReference type="Pfam" id="PF00079"/>
    </source>
</evidence>
<evidence type="ECO:0000256" key="2">
    <source>
        <dbReference type="ARBA" id="ARBA00022690"/>
    </source>
</evidence>
<dbReference type="EMBL" id="LR824535">
    <property type="protein sequence ID" value="CAH1644196.1"/>
    <property type="molecule type" value="Genomic_DNA"/>
</dbReference>
<evidence type="ECO:0000313" key="7">
    <source>
        <dbReference type="Proteomes" id="UP001153321"/>
    </source>
</evidence>
<dbReference type="PROSITE" id="PS00284">
    <property type="entry name" value="SERPIN"/>
    <property type="match status" value="1"/>
</dbReference>
<feature type="compositionally biased region" description="Basic residues" evidence="4">
    <location>
        <begin position="450"/>
        <end position="470"/>
    </location>
</feature>
<evidence type="ECO:0000256" key="1">
    <source>
        <dbReference type="ARBA" id="ARBA00009500"/>
    </source>
</evidence>
<dbReference type="PANTHER" id="PTHR11461:SF211">
    <property type="entry name" value="GH10112P-RELATED"/>
    <property type="match status" value="1"/>
</dbReference>
<gene>
    <name evidence="6" type="ORF">SPLIT_LOCUS9550</name>
</gene>
<evidence type="ECO:0000256" key="3">
    <source>
        <dbReference type="ARBA" id="ARBA00022900"/>
    </source>
</evidence>
<dbReference type="Proteomes" id="UP001153321">
    <property type="component" value="Chromosome 4"/>
</dbReference>
<feature type="domain" description="Serpin" evidence="5">
    <location>
        <begin position="613"/>
        <end position="768"/>
    </location>
</feature>